<dbReference type="SMART" id="SM00342">
    <property type="entry name" value="HTH_ARAC"/>
    <property type="match status" value="1"/>
</dbReference>
<evidence type="ECO:0000256" key="9">
    <source>
        <dbReference type="ARBA" id="ARBA00023015"/>
    </source>
</evidence>
<dbReference type="InterPro" id="IPR003594">
    <property type="entry name" value="HATPase_dom"/>
</dbReference>
<dbReference type="GO" id="GO:0005524">
    <property type="term" value="F:ATP binding"/>
    <property type="evidence" value="ECO:0007669"/>
    <property type="project" value="UniProtKB-KW"/>
</dbReference>
<dbReference type="InterPro" id="IPR036097">
    <property type="entry name" value="HisK_dim/P_sf"/>
</dbReference>
<keyword evidence="7" id="KW-0067">ATP-binding</keyword>
<keyword evidence="4" id="KW-0808">Transferase</keyword>
<dbReference type="EC" id="2.7.13.3" evidence="2"/>
<dbReference type="FunFam" id="3.30.565.10:FF:000037">
    <property type="entry name" value="Hybrid sensor histidine kinase/response regulator"/>
    <property type="match status" value="1"/>
</dbReference>
<dbReference type="InterPro" id="IPR011110">
    <property type="entry name" value="Reg_prop"/>
</dbReference>
<dbReference type="Pfam" id="PF02518">
    <property type="entry name" value="HATPase_c"/>
    <property type="match status" value="1"/>
</dbReference>
<name>A0A2S7L1W5_9FLAO</name>
<evidence type="ECO:0000256" key="11">
    <source>
        <dbReference type="PROSITE-ProRule" id="PRU00169"/>
    </source>
</evidence>
<dbReference type="Pfam" id="PF07494">
    <property type="entry name" value="Reg_prop"/>
    <property type="match status" value="1"/>
</dbReference>
<reference evidence="15 16" key="1">
    <citation type="submission" date="2016-11" db="EMBL/GenBank/DDBJ databases">
        <title>Trade-off between light-utilization and light-protection in marine flavobacteria.</title>
        <authorList>
            <person name="Kumagai Y."/>
        </authorList>
    </citation>
    <scope>NUCLEOTIDE SEQUENCE [LARGE SCALE GENOMIC DNA]</scope>
    <source>
        <strain evidence="15 16">ATCC 700397</strain>
    </source>
</reference>
<dbReference type="SUPFAM" id="SSF47384">
    <property type="entry name" value="Homodimeric domain of signal transducing histidine kinase"/>
    <property type="match status" value="1"/>
</dbReference>
<dbReference type="InterPro" id="IPR018060">
    <property type="entry name" value="HTH_AraC"/>
</dbReference>
<evidence type="ECO:0000256" key="2">
    <source>
        <dbReference type="ARBA" id="ARBA00012438"/>
    </source>
</evidence>
<keyword evidence="9" id="KW-0805">Transcription regulation</keyword>
<dbReference type="Pfam" id="PF00072">
    <property type="entry name" value="Response_reg"/>
    <property type="match status" value="1"/>
</dbReference>
<comment type="caution">
    <text evidence="15">The sequence shown here is derived from an EMBL/GenBank/DDBJ whole genome shotgun (WGS) entry which is preliminary data.</text>
</comment>
<evidence type="ECO:0000256" key="1">
    <source>
        <dbReference type="ARBA" id="ARBA00000085"/>
    </source>
</evidence>
<dbReference type="GO" id="GO:0000155">
    <property type="term" value="F:phosphorelay sensor kinase activity"/>
    <property type="evidence" value="ECO:0007669"/>
    <property type="project" value="InterPro"/>
</dbReference>
<evidence type="ECO:0000313" key="15">
    <source>
        <dbReference type="EMBL" id="PQB08919.1"/>
    </source>
</evidence>
<dbReference type="PROSITE" id="PS01124">
    <property type="entry name" value="HTH_ARAC_FAMILY_2"/>
    <property type="match status" value="1"/>
</dbReference>
<keyword evidence="10" id="KW-0804">Transcription</keyword>
<dbReference type="SUPFAM" id="SSF55874">
    <property type="entry name" value="ATPase domain of HSP90 chaperone/DNA topoisomerase II/histidine kinase"/>
    <property type="match status" value="1"/>
</dbReference>
<keyword evidence="8" id="KW-0902">Two-component regulatory system</keyword>
<feature type="modified residue" description="4-aspartylphosphate" evidence="11">
    <location>
        <position position="661"/>
    </location>
</feature>
<dbReference type="AlphaFoldDB" id="A0A2S7L1W5"/>
<dbReference type="Gene3D" id="1.10.287.130">
    <property type="match status" value="1"/>
</dbReference>
<evidence type="ECO:0000256" key="5">
    <source>
        <dbReference type="ARBA" id="ARBA00022741"/>
    </source>
</evidence>
<keyword evidence="5" id="KW-0547">Nucleotide-binding</keyword>
<dbReference type="PANTHER" id="PTHR43547">
    <property type="entry name" value="TWO-COMPONENT HISTIDINE KINASE"/>
    <property type="match status" value="1"/>
</dbReference>
<dbReference type="Proteomes" id="UP000239522">
    <property type="component" value="Unassembled WGS sequence"/>
</dbReference>
<dbReference type="FunFam" id="1.10.287.130:FF:000034">
    <property type="entry name" value="Two-component system sensor histidine kinase/response regulator"/>
    <property type="match status" value="1"/>
</dbReference>
<evidence type="ECO:0000256" key="3">
    <source>
        <dbReference type="ARBA" id="ARBA00022553"/>
    </source>
</evidence>
<dbReference type="GO" id="GO:0043565">
    <property type="term" value="F:sequence-specific DNA binding"/>
    <property type="evidence" value="ECO:0007669"/>
    <property type="project" value="InterPro"/>
</dbReference>
<evidence type="ECO:0000259" key="12">
    <source>
        <dbReference type="PROSITE" id="PS01124"/>
    </source>
</evidence>
<keyword evidence="16" id="KW-1185">Reference proteome</keyword>
<sequence>MSNNLVRSITIDSKNNVWVSTQIGLNKISKNNEIKRYFYENNVESGDDITGVFEDTNNAIWAGTKAKGLHKLDGEIFLKVPLTDKKNPVSNIHSILEDANKNLWISTNEGIIKYSIEQKNSIIYNEKDGLISNEFNDNASLKIKDSQFYFGGPNGITSFNTNNFTINKYAPQVLITDFKIKNKSLKLNSVNPILEKTIGFTDNISLNYEEGNFSITFAIPSFINSENNSYQFRLKGLEEEWTYTSENTANYTIQNSGDYTFEVKGANSHGVWNETPTTLKIKVHPAPWRSWWAFLLYSLAIGTAIKFLISIQKSKARLKHELDLEYLESKKIEENNKAKLEFFTNISHEFRTPLTLILGPLQQILTDYNGSSKMYKKLLIVDNSAKYLLQLINRLMDFRKLEENLFKLEAAEGNIVKFLREIFLSFTEFAKYGGYEYNFHTAEDEILVYYDRYKLERVFYNLISNAFRYTPKNGVINFRVAQENGAIIISVEDAGIGISKENQEKIFDRFFEINSSNNKSDSYNKGTGIGLSIAKNIVKLHKGQIEVQNNENDIGSVFNVILPLGKEHLNEDEIIKDFKFSDDISQYVNQQNLTPVIIEDELTDKIIDAEKATIILVEDNKPLRKFMKGLLKENYNILEAENGKIGLKMAIKHLPNLIVSDVVMPVMVGTELCSEIKNNIKTSHIPIILLTSRSSLIYKLEGLESGADDYISKPFNITEFKIRIQNLLKSSNRLKEKFSGEEAIFSNEVIISSLDEKLYKKALSIIEDNISNEEFNIPFFCSELGVSRTMLFIKIKAWNNFTPNDFIQHFRMKRAAQLLEQGKINISEVSYKVGFKSPKYFSKCFFKKYGETPSQYSNKFSDF</sequence>
<keyword evidence="3 11" id="KW-0597">Phosphoprotein</keyword>
<dbReference type="InterPro" id="IPR005467">
    <property type="entry name" value="His_kinase_dom"/>
</dbReference>
<dbReference type="InterPro" id="IPR001789">
    <property type="entry name" value="Sig_transdc_resp-reg_receiver"/>
</dbReference>
<dbReference type="RefSeq" id="WP_240614583.1">
    <property type="nucleotide sequence ID" value="NZ_MQUA01000004.1"/>
</dbReference>
<dbReference type="EMBL" id="MQUA01000004">
    <property type="protein sequence ID" value="PQB08919.1"/>
    <property type="molecule type" value="Genomic_DNA"/>
</dbReference>
<evidence type="ECO:0000256" key="10">
    <source>
        <dbReference type="ARBA" id="ARBA00023163"/>
    </source>
</evidence>
<dbReference type="Gene3D" id="1.10.10.60">
    <property type="entry name" value="Homeodomain-like"/>
    <property type="match status" value="1"/>
</dbReference>
<dbReference type="Pfam" id="PF00512">
    <property type="entry name" value="HisKA"/>
    <property type="match status" value="1"/>
</dbReference>
<dbReference type="Gene3D" id="3.40.50.2300">
    <property type="match status" value="1"/>
</dbReference>
<dbReference type="InterPro" id="IPR004358">
    <property type="entry name" value="Sig_transdc_His_kin-like_C"/>
</dbReference>
<dbReference type="Pfam" id="PF07495">
    <property type="entry name" value="Y_Y_Y"/>
    <property type="match status" value="1"/>
</dbReference>
<dbReference type="SMART" id="SM00388">
    <property type="entry name" value="HisKA"/>
    <property type="match status" value="1"/>
</dbReference>
<dbReference type="InterPro" id="IPR015943">
    <property type="entry name" value="WD40/YVTN_repeat-like_dom_sf"/>
</dbReference>
<evidence type="ECO:0000313" key="16">
    <source>
        <dbReference type="Proteomes" id="UP000239522"/>
    </source>
</evidence>
<evidence type="ECO:0000256" key="7">
    <source>
        <dbReference type="ARBA" id="ARBA00022840"/>
    </source>
</evidence>
<dbReference type="InterPro" id="IPR009057">
    <property type="entry name" value="Homeodomain-like_sf"/>
</dbReference>
<feature type="domain" description="Histidine kinase" evidence="13">
    <location>
        <begin position="345"/>
        <end position="566"/>
    </location>
</feature>
<dbReference type="PRINTS" id="PR00344">
    <property type="entry name" value="BCTRLSENSOR"/>
</dbReference>
<dbReference type="InterPro" id="IPR011006">
    <property type="entry name" value="CheY-like_superfamily"/>
</dbReference>
<dbReference type="PROSITE" id="PS50109">
    <property type="entry name" value="HIS_KIN"/>
    <property type="match status" value="1"/>
</dbReference>
<evidence type="ECO:0000256" key="4">
    <source>
        <dbReference type="ARBA" id="ARBA00022679"/>
    </source>
</evidence>
<dbReference type="CDD" id="cd00082">
    <property type="entry name" value="HisKA"/>
    <property type="match status" value="1"/>
</dbReference>
<evidence type="ECO:0000259" key="13">
    <source>
        <dbReference type="PROSITE" id="PS50109"/>
    </source>
</evidence>
<dbReference type="InterPro" id="IPR003661">
    <property type="entry name" value="HisK_dim/P_dom"/>
</dbReference>
<organism evidence="15 16">
    <name type="scientific">Polaribacter filamentus</name>
    <dbReference type="NCBI Taxonomy" id="53483"/>
    <lineage>
        <taxon>Bacteria</taxon>
        <taxon>Pseudomonadati</taxon>
        <taxon>Bacteroidota</taxon>
        <taxon>Flavobacteriia</taxon>
        <taxon>Flavobacteriales</taxon>
        <taxon>Flavobacteriaceae</taxon>
    </lineage>
</organism>
<feature type="domain" description="HTH araC/xylS-type" evidence="12">
    <location>
        <begin position="760"/>
        <end position="859"/>
    </location>
</feature>
<proteinExistence type="predicted"/>
<dbReference type="SMART" id="SM00448">
    <property type="entry name" value="REC"/>
    <property type="match status" value="1"/>
</dbReference>
<comment type="catalytic activity">
    <reaction evidence="1">
        <text>ATP + protein L-histidine = ADP + protein N-phospho-L-histidine.</text>
        <dbReference type="EC" id="2.7.13.3"/>
    </reaction>
</comment>
<dbReference type="PROSITE" id="PS50110">
    <property type="entry name" value="RESPONSE_REGULATORY"/>
    <property type="match status" value="1"/>
</dbReference>
<dbReference type="SUPFAM" id="SSF52172">
    <property type="entry name" value="CheY-like"/>
    <property type="match status" value="1"/>
</dbReference>
<keyword evidence="6" id="KW-0418">Kinase</keyword>
<protein>
    <recommendedName>
        <fullName evidence="2">histidine kinase</fullName>
        <ecNumber evidence="2">2.7.13.3</ecNumber>
    </recommendedName>
</protein>
<dbReference type="SUPFAM" id="SSF63829">
    <property type="entry name" value="Calcium-dependent phosphotriesterase"/>
    <property type="match status" value="1"/>
</dbReference>
<accession>A0A2S7L1W5</accession>
<evidence type="ECO:0000256" key="8">
    <source>
        <dbReference type="ARBA" id="ARBA00023012"/>
    </source>
</evidence>
<dbReference type="Pfam" id="PF12833">
    <property type="entry name" value="HTH_18"/>
    <property type="match status" value="1"/>
</dbReference>
<dbReference type="SUPFAM" id="SSF46689">
    <property type="entry name" value="Homeodomain-like"/>
    <property type="match status" value="1"/>
</dbReference>
<dbReference type="PANTHER" id="PTHR43547:SF2">
    <property type="entry name" value="HYBRID SIGNAL TRANSDUCTION HISTIDINE KINASE C"/>
    <property type="match status" value="1"/>
</dbReference>
<dbReference type="InterPro" id="IPR013783">
    <property type="entry name" value="Ig-like_fold"/>
</dbReference>
<dbReference type="Gene3D" id="2.60.40.10">
    <property type="entry name" value="Immunoglobulins"/>
    <property type="match status" value="1"/>
</dbReference>
<dbReference type="GO" id="GO:0003700">
    <property type="term" value="F:DNA-binding transcription factor activity"/>
    <property type="evidence" value="ECO:0007669"/>
    <property type="project" value="InterPro"/>
</dbReference>
<evidence type="ECO:0000259" key="14">
    <source>
        <dbReference type="PROSITE" id="PS50110"/>
    </source>
</evidence>
<dbReference type="Gene3D" id="2.130.10.10">
    <property type="entry name" value="YVTN repeat-like/Quinoprotein amine dehydrogenase"/>
    <property type="match status" value="1"/>
</dbReference>
<feature type="domain" description="Response regulatory" evidence="14">
    <location>
        <begin position="613"/>
        <end position="728"/>
    </location>
</feature>
<dbReference type="Gene3D" id="3.30.565.10">
    <property type="entry name" value="Histidine kinase-like ATPase, C-terminal domain"/>
    <property type="match status" value="1"/>
</dbReference>
<dbReference type="InterPro" id="IPR036890">
    <property type="entry name" value="HATPase_C_sf"/>
</dbReference>
<dbReference type="SMART" id="SM00387">
    <property type="entry name" value="HATPase_c"/>
    <property type="match status" value="1"/>
</dbReference>
<dbReference type="FunFam" id="2.60.40.10:FF:000791">
    <property type="entry name" value="Two-component system sensor histidine kinase/response regulator"/>
    <property type="match status" value="1"/>
</dbReference>
<gene>
    <name evidence="15" type="ORF">BST83_00735</name>
</gene>
<evidence type="ECO:0000256" key="6">
    <source>
        <dbReference type="ARBA" id="ARBA00022777"/>
    </source>
</evidence>
<dbReference type="InterPro" id="IPR011123">
    <property type="entry name" value="Y_Y_Y"/>
</dbReference>